<feature type="compositionally biased region" description="Basic and acidic residues" evidence="4">
    <location>
        <begin position="92"/>
        <end position="102"/>
    </location>
</feature>
<evidence type="ECO:0000256" key="4">
    <source>
        <dbReference type="SAM" id="MobiDB-lite"/>
    </source>
</evidence>
<dbReference type="InParanoid" id="A0A151GCB2"/>
<dbReference type="PANTHER" id="PTHR12159">
    <property type="entry name" value="G/T AND G/U MISMATCH-SPECIFIC DNA GLYCOSYLASE"/>
    <property type="match status" value="1"/>
</dbReference>
<dbReference type="InterPro" id="IPR036895">
    <property type="entry name" value="Uracil-DNA_glycosylase-like_sf"/>
</dbReference>
<dbReference type="GO" id="GO:0008263">
    <property type="term" value="F:pyrimidine-specific mismatch base pair DNA N-glycosylase activity"/>
    <property type="evidence" value="ECO:0007669"/>
    <property type="project" value="TreeGrafter"/>
</dbReference>
<evidence type="ECO:0000256" key="1">
    <source>
        <dbReference type="ARBA" id="ARBA00022763"/>
    </source>
</evidence>
<dbReference type="RefSeq" id="XP_040654037.1">
    <property type="nucleotide sequence ID" value="XM_040803933.1"/>
</dbReference>
<dbReference type="InterPro" id="IPR015637">
    <property type="entry name" value="MUG/TDG"/>
</dbReference>
<evidence type="ECO:0000313" key="7">
    <source>
        <dbReference type="Proteomes" id="UP000076580"/>
    </source>
</evidence>
<accession>A0A151GCB2</accession>
<feature type="region of interest" description="Disordered" evidence="4">
    <location>
        <begin position="29"/>
        <end position="57"/>
    </location>
</feature>
<dbReference type="GO" id="GO:0004844">
    <property type="term" value="F:uracil DNA N-glycosylase activity"/>
    <property type="evidence" value="ECO:0007669"/>
    <property type="project" value="TreeGrafter"/>
</dbReference>
<name>A0A151GCB2_DRECN</name>
<evidence type="ECO:0000256" key="3">
    <source>
        <dbReference type="ARBA" id="ARBA00023204"/>
    </source>
</evidence>
<evidence type="ECO:0000313" key="6">
    <source>
        <dbReference type="EMBL" id="KYK54685.1"/>
    </source>
</evidence>
<keyword evidence="1" id="KW-0227">DNA damage</keyword>
<keyword evidence="3" id="KW-0234">DNA repair</keyword>
<feature type="compositionally biased region" description="Low complexity" evidence="4">
    <location>
        <begin position="124"/>
        <end position="151"/>
    </location>
</feature>
<evidence type="ECO:0000259" key="5">
    <source>
        <dbReference type="Pfam" id="PF03167"/>
    </source>
</evidence>
<dbReference type="EMBL" id="LAYC01000003">
    <property type="protein sequence ID" value="KYK54685.1"/>
    <property type="molecule type" value="Genomic_DNA"/>
</dbReference>
<dbReference type="AlphaFoldDB" id="A0A151GCB2"/>
<evidence type="ECO:0000256" key="2">
    <source>
        <dbReference type="ARBA" id="ARBA00022801"/>
    </source>
</evidence>
<dbReference type="FunFam" id="3.40.470.10:FF:000010">
    <property type="entry name" value="G/U mismatch-specific DNA glycosylase"/>
    <property type="match status" value="1"/>
</dbReference>
<dbReference type="STRING" id="98403.A0A151GCB2"/>
<keyword evidence="7" id="KW-1185">Reference proteome</keyword>
<comment type="caution">
    <text evidence="6">The sequence shown here is derived from an EMBL/GenBank/DDBJ whole genome shotgun (WGS) entry which is preliminary data.</text>
</comment>
<dbReference type="Proteomes" id="UP000076580">
    <property type="component" value="Chromosome 03"/>
</dbReference>
<feature type="compositionally biased region" description="Basic and acidic residues" evidence="4">
    <location>
        <begin position="371"/>
        <end position="385"/>
    </location>
</feature>
<feature type="region of interest" description="Disordered" evidence="4">
    <location>
        <begin position="73"/>
        <end position="178"/>
    </location>
</feature>
<protein>
    <submittedName>
        <fullName evidence="6">Mismatch-specific thymine-DNA glycosylate</fullName>
    </submittedName>
</protein>
<organism evidence="6 7">
    <name type="scientific">Drechmeria coniospora</name>
    <name type="common">Nematophagous fungus</name>
    <name type="synonym">Meria coniospora</name>
    <dbReference type="NCBI Taxonomy" id="98403"/>
    <lineage>
        <taxon>Eukaryota</taxon>
        <taxon>Fungi</taxon>
        <taxon>Dikarya</taxon>
        <taxon>Ascomycota</taxon>
        <taxon>Pezizomycotina</taxon>
        <taxon>Sordariomycetes</taxon>
        <taxon>Hypocreomycetidae</taxon>
        <taxon>Hypocreales</taxon>
        <taxon>Ophiocordycipitaceae</taxon>
        <taxon>Drechmeria</taxon>
    </lineage>
</organism>
<proteinExistence type="predicted"/>
<dbReference type="Gene3D" id="3.40.470.10">
    <property type="entry name" value="Uracil-DNA glycosylase-like domain"/>
    <property type="match status" value="1"/>
</dbReference>
<feature type="region of interest" description="Disordered" evidence="4">
    <location>
        <begin position="371"/>
        <end position="391"/>
    </location>
</feature>
<dbReference type="PANTHER" id="PTHR12159:SF9">
    <property type="entry name" value="G_T MISMATCH-SPECIFIC THYMINE DNA GLYCOSYLASE"/>
    <property type="match status" value="1"/>
</dbReference>
<keyword evidence="2" id="KW-0378">Hydrolase</keyword>
<sequence>MPRGLLWRQRYLLDTVSCAEYILSISSAHGLRRHRPDDTQRRPSTSKRLPFASDGLRGHGTVTALNVSRYPLSSGLNVRHPDLKRTLPPALDMDRRQDHGETDEQNDEPASFKGRLQLDDFKYNAPSPRRNPRRNAASPAKPAEPSSSSGPTGRKRSPSPSSVVTKKRKRASSGYAPPSQYGHLPLLPDAVAPNLLVFFVGLNPGIQTARTGHAYAHPSNLFWKLLFSSGITPRPCRADEDRQMPALYSLGLTNIVARPSRNGAELSRQEMDDGVALLEEKATRWRPETMCVVGKSIWESVWRVRHGGKAVGKDFKYGWQPRSENMGVVQGGWPGARVFVACSTSGLAATLSPSEKQSIWNELGAWVKTRRTEREREREMACSREEGEEGS</sequence>
<dbReference type="SUPFAM" id="SSF52141">
    <property type="entry name" value="Uracil-DNA glycosylase-like"/>
    <property type="match status" value="1"/>
</dbReference>
<gene>
    <name evidence="6" type="ORF">DCS_06645</name>
</gene>
<reference evidence="6 7" key="1">
    <citation type="journal article" date="2016" name="Sci. Rep.">
        <title>Insights into Adaptations to a Near-Obligate Nematode Endoparasitic Lifestyle from the Finished Genome of Drechmeria coniospora.</title>
        <authorList>
            <person name="Zhang L."/>
            <person name="Zhou Z."/>
            <person name="Guo Q."/>
            <person name="Fokkens L."/>
            <person name="Miskei M."/>
            <person name="Pocsi I."/>
            <person name="Zhang W."/>
            <person name="Chen M."/>
            <person name="Wang L."/>
            <person name="Sun Y."/>
            <person name="Donzelli B.G."/>
            <person name="Gibson D.M."/>
            <person name="Nelson D.R."/>
            <person name="Luo J.G."/>
            <person name="Rep M."/>
            <person name="Liu H."/>
            <person name="Yang S."/>
            <person name="Wang J."/>
            <person name="Krasnoff S.B."/>
            <person name="Xu Y."/>
            <person name="Molnar I."/>
            <person name="Lin M."/>
        </authorList>
    </citation>
    <scope>NUCLEOTIDE SEQUENCE [LARGE SCALE GENOMIC DNA]</scope>
    <source>
        <strain evidence="6 7">ARSEF 6962</strain>
    </source>
</reference>
<dbReference type="GO" id="GO:0006285">
    <property type="term" value="P:base-excision repair, AP site formation"/>
    <property type="evidence" value="ECO:0007669"/>
    <property type="project" value="InterPro"/>
</dbReference>
<dbReference type="Pfam" id="PF03167">
    <property type="entry name" value="UDG"/>
    <property type="match status" value="1"/>
</dbReference>
<dbReference type="InterPro" id="IPR005122">
    <property type="entry name" value="Uracil-DNA_glycosylase-like"/>
</dbReference>
<dbReference type="GeneID" id="63719288"/>
<dbReference type="CDD" id="cd10028">
    <property type="entry name" value="UDG-F2_TDG_MUG"/>
    <property type="match status" value="1"/>
</dbReference>
<feature type="domain" description="Uracil-DNA glycosylase-like" evidence="5">
    <location>
        <begin position="189"/>
        <end position="363"/>
    </location>
</feature>